<keyword evidence="2" id="KW-0808">Transferase</keyword>
<evidence type="ECO:0000313" key="5">
    <source>
        <dbReference type="EMBL" id="CAF2144434.1"/>
    </source>
</evidence>
<evidence type="ECO:0000256" key="3">
    <source>
        <dbReference type="SAM" id="Phobius"/>
    </source>
</evidence>
<sequence>MQFVLFPVRYSSNILIQHRFSLSSSKRNVFKSLFDHFQYARKAKQAAQQRGIDLSNLTAEQQIKFKPILRLKSAFRVVNVTMGLMAIIATSVWYKRRRKQIKSGKQIDDELKPIWMDLKYFKHKGAAIGNYLLPEQIVGKLNQVKNFQFNQSDCICASKGKDISDRYSFMEWPTVNLQQLSSNPTNKPRFFKTHLPPEFFNDTFKKTKVIYVYRNPKDVTVSLFHFLRSINIELTYSGPWNQFVQSFLIDEVYYAPWWRHLNDYHSLNDSIFCVAYEDLLTNFRPTVRRLAAYLGKEKELTEEQLDKLETWCSFESMKKNPKVNYNWFREWGFVNKSFSFLRKGEIGDWLNHFDTEQSKSYDKMMQKTEIHWSPNDRNQLAEIGAEIIIHTFDRPLSGESGKCVSGGTNKKTTSLNYPLHEKNNIKCCAWWPSQEYPYVFAIGQPNGRIMFENVKDRSDPLSQGRIVIDSKQGRSCVALCWNPKIPNLVIKKKES</sequence>
<dbReference type="SUPFAM" id="SSF52540">
    <property type="entry name" value="P-loop containing nucleoside triphosphate hydrolases"/>
    <property type="match status" value="1"/>
</dbReference>
<comment type="caution">
    <text evidence="5">The sequence shown here is derived from an EMBL/GenBank/DDBJ whole genome shotgun (WGS) entry which is preliminary data.</text>
</comment>
<dbReference type="AlphaFoldDB" id="A0A816XC83"/>
<dbReference type="GO" id="GO:0008146">
    <property type="term" value="F:sulfotransferase activity"/>
    <property type="evidence" value="ECO:0007669"/>
    <property type="project" value="InterPro"/>
</dbReference>
<dbReference type="Pfam" id="PF00685">
    <property type="entry name" value="Sulfotransfer_1"/>
    <property type="match status" value="1"/>
</dbReference>
<protein>
    <recommendedName>
        <fullName evidence="4">Sulfotransferase domain-containing protein</fullName>
    </recommendedName>
</protein>
<proteinExistence type="inferred from homology"/>
<evidence type="ECO:0000256" key="2">
    <source>
        <dbReference type="ARBA" id="ARBA00022679"/>
    </source>
</evidence>
<feature type="transmembrane region" description="Helical" evidence="3">
    <location>
        <begin position="74"/>
        <end position="94"/>
    </location>
</feature>
<evidence type="ECO:0000313" key="6">
    <source>
        <dbReference type="Proteomes" id="UP000663856"/>
    </source>
</evidence>
<dbReference type="Gene3D" id="3.40.50.300">
    <property type="entry name" value="P-loop containing nucleotide triphosphate hydrolases"/>
    <property type="match status" value="1"/>
</dbReference>
<dbReference type="Proteomes" id="UP000663856">
    <property type="component" value="Unassembled WGS sequence"/>
</dbReference>
<gene>
    <name evidence="5" type="ORF">WKI299_LOCUS29019</name>
</gene>
<evidence type="ECO:0000256" key="1">
    <source>
        <dbReference type="ARBA" id="ARBA00005771"/>
    </source>
</evidence>
<accession>A0A816XC83</accession>
<feature type="domain" description="Sulfotransferase" evidence="4">
    <location>
        <begin position="159"/>
        <end position="367"/>
    </location>
</feature>
<dbReference type="InterPro" id="IPR027417">
    <property type="entry name" value="P-loop_NTPase"/>
</dbReference>
<name>A0A816XC83_9BILA</name>
<keyword evidence="3" id="KW-1133">Transmembrane helix</keyword>
<evidence type="ECO:0000259" key="4">
    <source>
        <dbReference type="Pfam" id="PF00685"/>
    </source>
</evidence>
<dbReference type="EMBL" id="CAJNRF010012767">
    <property type="protein sequence ID" value="CAF2144434.1"/>
    <property type="molecule type" value="Genomic_DNA"/>
</dbReference>
<reference evidence="5" key="1">
    <citation type="submission" date="2021-02" db="EMBL/GenBank/DDBJ databases">
        <authorList>
            <person name="Nowell W R."/>
        </authorList>
    </citation>
    <scope>NUCLEOTIDE SEQUENCE</scope>
</reference>
<keyword evidence="3" id="KW-0812">Transmembrane</keyword>
<dbReference type="InterPro" id="IPR000863">
    <property type="entry name" value="Sulfotransferase_dom"/>
</dbReference>
<comment type="similarity">
    <text evidence="1">Belongs to the sulfotransferase 1 family.</text>
</comment>
<organism evidence="5 6">
    <name type="scientific">Rotaria magnacalcarata</name>
    <dbReference type="NCBI Taxonomy" id="392030"/>
    <lineage>
        <taxon>Eukaryota</taxon>
        <taxon>Metazoa</taxon>
        <taxon>Spiralia</taxon>
        <taxon>Gnathifera</taxon>
        <taxon>Rotifera</taxon>
        <taxon>Eurotatoria</taxon>
        <taxon>Bdelloidea</taxon>
        <taxon>Philodinida</taxon>
        <taxon>Philodinidae</taxon>
        <taxon>Rotaria</taxon>
    </lineage>
</organism>
<keyword evidence="3" id="KW-0472">Membrane</keyword>
<dbReference type="PANTHER" id="PTHR11783">
    <property type="entry name" value="SULFOTRANSFERASE SULT"/>
    <property type="match status" value="1"/>
</dbReference>